<evidence type="ECO:0000256" key="2">
    <source>
        <dbReference type="ARBA" id="ARBA00022679"/>
    </source>
</evidence>
<keyword evidence="5" id="KW-0067">ATP-binding</keyword>
<keyword evidence="4" id="KW-0418">Kinase</keyword>
<dbReference type="InterPro" id="IPR000719">
    <property type="entry name" value="Prot_kinase_dom"/>
</dbReference>
<evidence type="ECO:0000256" key="3">
    <source>
        <dbReference type="ARBA" id="ARBA00022741"/>
    </source>
</evidence>
<dbReference type="SUPFAM" id="SSF56112">
    <property type="entry name" value="Protein kinase-like (PK-like)"/>
    <property type="match status" value="1"/>
</dbReference>
<reference evidence="7" key="1">
    <citation type="submission" date="2020-10" db="EMBL/GenBank/DDBJ databases">
        <title>Taxonomic study of unclassified bacteria belonging to the class Ktedonobacteria.</title>
        <authorList>
            <person name="Yabe S."/>
            <person name="Wang C.M."/>
            <person name="Zheng Y."/>
            <person name="Sakai Y."/>
            <person name="Cavaletti L."/>
            <person name="Monciardini P."/>
            <person name="Donadio S."/>
        </authorList>
    </citation>
    <scope>NUCLEOTIDE SEQUENCE</scope>
    <source>
        <strain evidence="7">ID150040</strain>
    </source>
</reference>
<organism evidence="7 8">
    <name type="scientific">Reticulibacter mediterranei</name>
    <dbReference type="NCBI Taxonomy" id="2778369"/>
    <lineage>
        <taxon>Bacteria</taxon>
        <taxon>Bacillati</taxon>
        <taxon>Chloroflexota</taxon>
        <taxon>Ktedonobacteria</taxon>
        <taxon>Ktedonobacterales</taxon>
        <taxon>Reticulibacteraceae</taxon>
        <taxon>Reticulibacter</taxon>
    </lineage>
</organism>
<protein>
    <recommendedName>
        <fullName evidence="6">Protein kinase domain-containing protein</fullName>
    </recommendedName>
</protein>
<evidence type="ECO:0000256" key="1">
    <source>
        <dbReference type="ARBA" id="ARBA00022527"/>
    </source>
</evidence>
<comment type="caution">
    <text evidence="7">The sequence shown here is derived from an EMBL/GenBank/DDBJ whole genome shotgun (WGS) entry which is preliminary data.</text>
</comment>
<evidence type="ECO:0000256" key="4">
    <source>
        <dbReference type="ARBA" id="ARBA00022777"/>
    </source>
</evidence>
<proteinExistence type="predicted"/>
<sequence>MTTIPRSNADLTDQHIGPYHLLCLLEQGELSEIYLAEHTEQHRRMAIKLLNERLIGDDLAKFFAQARMLSNLRHPHIVSLLDFGMHGDRGYLVMDYAPNGTLRQRHPKGSILPPTTVFTYIKQAASGLTYIHDNHFIHCDIKPHNMLLGANDELLINDFGIAIASHSFHSGQRNFEGTVIYAAPEQLQGEPHASSDQYALGIVAYEWLCGEKPFSGNFQEIVHQHLSVPPPPLRTKNPALSPFIEQVVMKTLAKKISARFTNVQAFADALAWAVEQDTPEQQPRRQFLSPLPFKSI</sequence>
<dbReference type="AlphaFoldDB" id="A0A8J3N606"/>
<keyword evidence="2" id="KW-0808">Transferase</keyword>
<keyword evidence="8" id="KW-1185">Reference proteome</keyword>
<gene>
    <name evidence="7" type="ORF">KSF_070910</name>
</gene>
<dbReference type="GO" id="GO:0004674">
    <property type="term" value="F:protein serine/threonine kinase activity"/>
    <property type="evidence" value="ECO:0007669"/>
    <property type="project" value="UniProtKB-KW"/>
</dbReference>
<dbReference type="Pfam" id="PF00069">
    <property type="entry name" value="Pkinase"/>
    <property type="match status" value="1"/>
</dbReference>
<dbReference type="RefSeq" id="WP_220207632.1">
    <property type="nucleotide sequence ID" value="NZ_BNJK01000001.1"/>
</dbReference>
<dbReference type="PROSITE" id="PS50011">
    <property type="entry name" value="PROTEIN_KINASE_DOM"/>
    <property type="match status" value="1"/>
</dbReference>
<dbReference type="InterPro" id="IPR008271">
    <property type="entry name" value="Ser/Thr_kinase_AS"/>
</dbReference>
<name>A0A8J3N606_9CHLR</name>
<evidence type="ECO:0000256" key="5">
    <source>
        <dbReference type="ARBA" id="ARBA00022840"/>
    </source>
</evidence>
<dbReference type="SMART" id="SM00220">
    <property type="entry name" value="S_TKc"/>
    <property type="match status" value="1"/>
</dbReference>
<dbReference type="PROSITE" id="PS00108">
    <property type="entry name" value="PROTEIN_KINASE_ST"/>
    <property type="match status" value="1"/>
</dbReference>
<dbReference type="PANTHER" id="PTHR24350">
    <property type="entry name" value="SERINE/THREONINE-PROTEIN KINASE IAL-RELATED"/>
    <property type="match status" value="1"/>
</dbReference>
<evidence type="ECO:0000259" key="6">
    <source>
        <dbReference type="PROSITE" id="PS50011"/>
    </source>
</evidence>
<evidence type="ECO:0000313" key="7">
    <source>
        <dbReference type="EMBL" id="GHO97043.1"/>
    </source>
</evidence>
<dbReference type="InterPro" id="IPR030616">
    <property type="entry name" value="Aur-like"/>
</dbReference>
<dbReference type="Gene3D" id="1.10.510.10">
    <property type="entry name" value="Transferase(Phosphotransferase) domain 1"/>
    <property type="match status" value="1"/>
</dbReference>
<dbReference type="GO" id="GO:0005524">
    <property type="term" value="F:ATP binding"/>
    <property type="evidence" value="ECO:0007669"/>
    <property type="project" value="UniProtKB-KW"/>
</dbReference>
<evidence type="ECO:0000313" key="8">
    <source>
        <dbReference type="Proteomes" id="UP000597444"/>
    </source>
</evidence>
<dbReference type="EMBL" id="BNJK01000001">
    <property type="protein sequence ID" value="GHO97043.1"/>
    <property type="molecule type" value="Genomic_DNA"/>
</dbReference>
<feature type="domain" description="Protein kinase" evidence="6">
    <location>
        <begin position="19"/>
        <end position="273"/>
    </location>
</feature>
<keyword evidence="3" id="KW-0547">Nucleotide-binding</keyword>
<dbReference type="Proteomes" id="UP000597444">
    <property type="component" value="Unassembled WGS sequence"/>
</dbReference>
<dbReference type="CDD" id="cd14014">
    <property type="entry name" value="STKc_PknB_like"/>
    <property type="match status" value="1"/>
</dbReference>
<dbReference type="InterPro" id="IPR011009">
    <property type="entry name" value="Kinase-like_dom_sf"/>
</dbReference>
<accession>A0A8J3N606</accession>
<keyword evidence="1" id="KW-0723">Serine/threonine-protein kinase</keyword>